<proteinExistence type="predicted"/>
<accession>A0A6J4UYU9</accession>
<feature type="region of interest" description="Disordered" evidence="1">
    <location>
        <begin position="522"/>
        <end position="613"/>
    </location>
</feature>
<evidence type="ECO:0000313" key="2">
    <source>
        <dbReference type="EMBL" id="CAA9563217.1"/>
    </source>
</evidence>
<sequence length="613" mass="63719">MGARRWLALVLVLTFLVGPPAVRAVQYAEGLPAGVVAAEVDGQPIDASNVPETDEPSPQVTGRINNGLASVDVAIADGEVVRFALEVDERGRFRGAPPTPLEPGEYTLYFFDALVGSFVVTEAAAGEQRAGARGAGTAGAPGVDIARVVPFPFDFGEAIPDLGLLDGRYFTLNDEALRSATAAGDASAESVDETRRTLRESGWQGRYESRLAVPLPDDPSRFSVQVSSFAILYDEAESAEAAFAASTGSGEAVSSATVGDESELIALAGTTPDTGAPYQALRLIYRLDRILGMVILADLAGGEVDQTLLESVAQAVVTRGTAVLNDEAVALSPRALRLDLTDATGVSIEEAYEVVDGVLIGLYDEDDALRQGREATYSGTSDAYASTVTAVARGGEDGGIGTPEAATSTVAYGTTLLSFLSAEDADLWLGDLPDRLTEDPLRGYLSFSAVDDAPVFGEGSATYAFQRQVGDDVAVGFRVYVRVGAEVAAVEFASVEETTLEEIGGLVTAQIACLEIAACPSDAPIPGARQGRTPDERVATAEGEPAADDGAIRREGRDQREEAEEGNTTSDPTEAPETETETDAPRGGGVVDVAPTEEPADGVNDGGVEEIGA</sequence>
<evidence type="ECO:0000256" key="1">
    <source>
        <dbReference type="SAM" id="MobiDB-lite"/>
    </source>
</evidence>
<feature type="compositionally biased region" description="Basic and acidic residues" evidence="1">
    <location>
        <begin position="550"/>
        <end position="560"/>
    </location>
</feature>
<dbReference type="AlphaFoldDB" id="A0A6J4UYU9"/>
<reference evidence="2" key="1">
    <citation type="submission" date="2020-02" db="EMBL/GenBank/DDBJ databases">
        <authorList>
            <person name="Meier V. D."/>
        </authorList>
    </citation>
    <scope>NUCLEOTIDE SEQUENCE</scope>
    <source>
        <strain evidence="2">AVDCRST_MAG59</strain>
    </source>
</reference>
<organism evidence="2">
    <name type="scientific">uncultured Thermomicrobiales bacterium</name>
    <dbReference type="NCBI Taxonomy" id="1645740"/>
    <lineage>
        <taxon>Bacteria</taxon>
        <taxon>Pseudomonadati</taxon>
        <taxon>Thermomicrobiota</taxon>
        <taxon>Thermomicrobia</taxon>
        <taxon>Thermomicrobiales</taxon>
        <taxon>environmental samples</taxon>
    </lineage>
</organism>
<protein>
    <submittedName>
        <fullName evidence="2">Uncharacterized protein</fullName>
    </submittedName>
</protein>
<dbReference type="EMBL" id="CADCWF010000179">
    <property type="protein sequence ID" value="CAA9563217.1"/>
    <property type="molecule type" value="Genomic_DNA"/>
</dbReference>
<name>A0A6J4UYU9_9BACT</name>
<gene>
    <name evidence="2" type="ORF">AVDCRST_MAG59-2769</name>
</gene>